<feature type="region of interest" description="Disordered" evidence="1">
    <location>
        <begin position="1"/>
        <end position="44"/>
    </location>
</feature>
<evidence type="ECO:0000313" key="3">
    <source>
        <dbReference type="EMBL" id="QHS93162.1"/>
    </source>
</evidence>
<reference evidence="3" key="1">
    <citation type="journal article" date="2020" name="Nature">
        <title>Giant virus diversity and host interactions through global metagenomics.</title>
        <authorList>
            <person name="Schulz F."/>
            <person name="Roux S."/>
            <person name="Paez-Espino D."/>
            <person name="Jungbluth S."/>
            <person name="Walsh D.A."/>
            <person name="Denef V.J."/>
            <person name="McMahon K.D."/>
            <person name="Konstantinidis K.T."/>
            <person name="Eloe-Fadrosh E.A."/>
            <person name="Kyrpides N.C."/>
            <person name="Woyke T."/>
        </authorList>
    </citation>
    <scope>NUCLEOTIDE SEQUENCE</scope>
    <source>
        <strain evidence="3">GVMAG-M-3300017651-5</strain>
    </source>
</reference>
<name>A0A6C0BMB6_9ZZZZ</name>
<feature type="transmembrane region" description="Helical" evidence="2">
    <location>
        <begin position="270"/>
        <end position="288"/>
    </location>
</feature>
<evidence type="ECO:0000256" key="2">
    <source>
        <dbReference type="SAM" id="Phobius"/>
    </source>
</evidence>
<accession>A0A6C0BMB6</accession>
<dbReference type="EMBL" id="MN739198">
    <property type="protein sequence ID" value="QHS93162.1"/>
    <property type="molecule type" value="Genomic_DNA"/>
</dbReference>
<dbReference type="AlphaFoldDB" id="A0A6C0BMB6"/>
<protein>
    <submittedName>
        <fullName evidence="3">Uncharacterized protein</fullName>
    </submittedName>
</protein>
<keyword evidence="2" id="KW-1133">Transmembrane helix</keyword>
<keyword evidence="2" id="KW-0472">Membrane</keyword>
<evidence type="ECO:0000256" key="1">
    <source>
        <dbReference type="SAM" id="MobiDB-lite"/>
    </source>
</evidence>
<keyword evidence="2" id="KW-0812">Transmembrane</keyword>
<feature type="compositionally biased region" description="Polar residues" evidence="1">
    <location>
        <begin position="1"/>
        <end position="12"/>
    </location>
</feature>
<sequence>MSFQRRGQNRRSTYVPPSVTSNGTAPKLVSKGLSDYSESEEIASGPQSIAQMSNILDSLQPYSDTKIRDLPPDAMEKYRSAVTYVSVLYDTNNYPQLTELIERKYGGRSDYIPGTLGAYFGGCLIKRTMPGNTSSGCSLSCVNAVPPSRRQARTLGWTPCQENVLLGTLINGRYNFSRVNESPESTHAVIYVNSNRFDGFSRAEITQLRDMGVETVTVLSNNGSNDHRELLQVTRIGDVPIRVSTTNVPATDLALEPVTSTTPGVSSSNIWWIAIIIIVAVIILVLILK</sequence>
<proteinExistence type="predicted"/>
<organism evidence="3">
    <name type="scientific">viral metagenome</name>
    <dbReference type="NCBI Taxonomy" id="1070528"/>
    <lineage>
        <taxon>unclassified sequences</taxon>
        <taxon>metagenomes</taxon>
        <taxon>organismal metagenomes</taxon>
    </lineage>
</organism>